<dbReference type="GO" id="GO:0090374">
    <property type="term" value="P:oligopeptide export from mitochondrion"/>
    <property type="evidence" value="ECO:0007669"/>
    <property type="project" value="TreeGrafter"/>
</dbReference>
<dbReference type="GO" id="GO:0015421">
    <property type="term" value="F:ABC-type oligopeptide transporter activity"/>
    <property type="evidence" value="ECO:0007669"/>
    <property type="project" value="TreeGrafter"/>
</dbReference>
<evidence type="ECO:0000256" key="13">
    <source>
        <dbReference type="ARBA" id="ARBA00034018"/>
    </source>
</evidence>
<dbReference type="InterPro" id="IPR003593">
    <property type="entry name" value="AAA+_ATPase"/>
</dbReference>
<evidence type="ECO:0000256" key="1">
    <source>
        <dbReference type="ARBA" id="ARBA00004141"/>
    </source>
</evidence>
<dbReference type="InterPro" id="IPR027417">
    <property type="entry name" value="P-loop_NTPase"/>
</dbReference>
<keyword evidence="4" id="KW-0813">Transport</keyword>
<dbReference type="InterPro" id="IPR039421">
    <property type="entry name" value="Type_1_exporter"/>
</dbReference>
<reference evidence="17 18" key="1">
    <citation type="journal article" date="2019" name="Commun. Biol.">
        <title>The bagworm genome reveals a unique fibroin gene that provides high tensile strength.</title>
        <authorList>
            <person name="Kono N."/>
            <person name="Nakamura H."/>
            <person name="Ohtoshi R."/>
            <person name="Tomita M."/>
            <person name="Numata K."/>
            <person name="Arakawa K."/>
        </authorList>
    </citation>
    <scope>NUCLEOTIDE SEQUENCE [LARGE SCALE GENOMIC DNA]</scope>
</reference>
<evidence type="ECO:0000256" key="11">
    <source>
        <dbReference type="ARBA" id="ARBA00023136"/>
    </source>
</evidence>
<dbReference type="FunFam" id="3.40.50.300:FF:000479">
    <property type="entry name" value="Multidrug resistance protein 1A"/>
    <property type="match status" value="2"/>
</dbReference>
<dbReference type="PANTHER" id="PTHR43394">
    <property type="entry name" value="ATP-DEPENDENT PERMEASE MDL1, MITOCHONDRIAL"/>
    <property type="match status" value="1"/>
</dbReference>
<evidence type="ECO:0000256" key="5">
    <source>
        <dbReference type="ARBA" id="ARBA00022692"/>
    </source>
</evidence>
<evidence type="ECO:0000259" key="16">
    <source>
        <dbReference type="PROSITE" id="PS50929"/>
    </source>
</evidence>
<dbReference type="Pfam" id="PF00005">
    <property type="entry name" value="ABC_tran"/>
    <property type="match status" value="2"/>
</dbReference>
<comment type="subcellular location">
    <subcellularLocation>
        <location evidence="1">Membrane</location>
        <topology evidence="1">Multi-pass membrane protein</topology>
    </subcellularLocation>
</comment>
<evidence type="ECO:0000256" key="12">
    <source>
        <dbReference type="ARBA" id="ARBA00023180"/>
    </source>
</evidence>
<feature type="domain" description="ABC transmembrane type-1" evidence="16">
    <location>
        <begin position="685"/>
        <end position="851"/>
    </location>
</feature>
<dbReference type="PROSITE" id="PS00211">
    <property type="entry name" value="ABC_TRANSPORTER_1"/>
    <property type="match status" value="2"/>
</dbReference>
<keyword evidence="18" id="KW-1185">Reference proteome</keyword>
<evidence type="ECO:0000259" key="15">
    <source>
        <dbReference type="PROSITE" id="PS50893"/>
    </source>
</evidence>
<organism evidence="17 18">
    <name type="scientific">Eumeta variegata</name>
    <name type="common">Bagworm moth</name>
    <name type="synonym">Eumeta japonica</name>
    <dbReference type="NCBI Taxonomy" id="151549"/>
    <lineage>
        <taxon>Eukaryota</taxon>
        <taxon>Metazoa</taxon>
        <taxon>Ecdysozoa</taxon>
        <taxon>Arthropoda</taxon>
        <taxon>Hexapoda</taxon>
        <taxon>Insecta</taxon>
        <taxon>Pterygota</taxon>
        <taxon>Neoptera</taxon>
        <taxon>Endopterygota</taxon>
        <taxon>Lepidoptera</taxon>
        <taxon>Glossata</taxon>
        <taxon>Ditrysia</taxon>
        <taxon>Tineoidea</taxon>
        <taxon>Psychidae</taxon>
        <taxon>Oiketicinae</taxon>
        <taxon>Eumeta</taxon>
    </lineage>
</organism>
<evidence type="ECO:0000256" key="4">
    <source>
        <dbReference type="ARBA" id="ARBA00022448"/>
    </source>
</evidence>
<dbReference type="InterPro" id="IPR017871">
    <property type="entry name" value="ABC_transporter-like_CS"/>
</dbReference>
<feature type="transmembrane region" description="Helical" evidence="14">
    <location>
        <begin position="683"/>
        <end position="705"/>
    </location>
</feature>
<evidence type="ECO:0000256" key="10">
    <source>
        <dbReference type="ARBA" id="ARBA00022989"/>
    </source>
</evidence>
<name>A0A4C1X8M8_EUMVA</name>
<feature type="domain" description="ABC transporter" evidence="15">
    <location>
        <begin position="387"/>
        <end position="622"/>
    </location>
</feature>
<evidence type="ECO:0000313" key="17">
    <source>
        <dbReference type="EMBL" id="GBP59400.1"/>
    </source>
</evidence>
<keyword evidence="5 14" id="KW-0812">Transmembrane</keyword>
<dbReference type="GO" id="GO:0005524">
    <property type="term" value="F:ATP binding"/>
    <property type="evidence" value="ECO:0007669"/>
    <property type="project" value="UniProtKB-KW"/>
</dbReference>
<dbReference type="CDD" id="cd18577">
    <property type="entry name" value="ABC_6TM_Pgp_ABCB1_D1_like"/>
    <property type="match status" value="1"/>
</dbReference>
<evidence type="ECO:0000256" key="9">
    <source>
        <dbReference type="ARBA" id="ARBA00022967"/>
    </source>
</evidence>
<feature type="transmembrane region" description="Helical" evidence="14">
    <location>
        <begin position="171"/>
        <end position="193"/>
    </location>
</feature>
<keyword evidence="10 14" id="KW-1133">Transmembrane helix</keyword>
<dbReference type="Proteomes" id="UP000299102">
    <property type="component" value="Unassembled WGS sequence"/>
</dbReference>
<dbReference type="InterPro" id="IPR011527">
    <property type="entry name" value="ABC1_TM_dom"/>
</dbReference>
<feature type="domain" description="ABC transporter" evidence="15">
    <location>
        <begin position="1090"/>
        <end position="1326"/>
    </location>
</feature>
<keyword evidence="9" id="KW-1278">Translocase</keyword>
<dbReference type="PROSITE" id="PS50893">
    <property type="entry name" value="ABC_TRANSPORTER_2"/>
    <property type="match status" value="2"/>
</dbReference>
<dbReference type="CDD" id="cd03249">
    <property type="entry name" value="ABC_MTABC3_MDL1_MDL2"/>
    <property type="match status" value="2"/>
</dbReference>
<dbReference type="SUPFAM" id="SSF90123">
    <property type="entry name" value="ABC transporter transmembrane region"/>
    <property type="match status" value="3"/>
</dbReference>
<dbReference type="Pfam" id="PF00664">
    <property type="entry name" value="ABC_membrane"/>
    <property type="match status" value="2"/>
</dbReference>
<evidence type="ECO:0000256" key="6">
    <source>
        <dbReference type="ARBA" id="ARBA00022737"/>
    </source>
</evidence>
<dbReference type="PROSITE" id="PS51257">
    <property type="entry name" value="PROKAR_LIPOPROTEIN"/>
    <property type="match status" value="1"/>
</dbReference>
<dbReference type="CDD" id="cd18578">
    <property type="entry name" value="ABC_6TM_Pgp_ABCB1_D2_like"/>
    <property type="match status" value="1"/>
</dbReference>
<dbReference type="GO" id="GO:0016887">
    <property type="term" value="F:ATP hydrolysis activity"/>
    <property type="evidence" value="ECO:0007669"/>
    <property type="project" value="InterPro"/>
</dbReference>
<dbReference type="EMBL" id="BGZK01000760">
    <property type="protein sequence ID" value="GBP59400.1"/>
    <property type="molecule type" value="Genomic_DNA"/>
</dbReference>
<dbReference type="InterPro" id="IPR003439">
    <property type="entry name" value="ABC_transporter-like_ATP-bd"/>
</dbReference>
<sequence>MPSEGRLLRYATVTDKLYIVVAMLASMVSGCMTPLSTLLFARLLNAMVNYGISIFEQDPQGDLFLEEVTHFAIYNCIYGVVLIIGGYIATVLMNIAAFKQIYRIRQEYLQAALNQDFEYFDLRQTGDFASKMSDDVVKLEDGIGEKAATFVYYQSVFISSVIMALVKGWKLALLCLITFPVTLLLVGLSGLIASRLTKLETVALGRASSVAEEVLSSIRTVYAFNGQHKELERYQSHLTEATAINVKKSKQACEPSKSTCSPPPMDTRNLKEVTRALHALVTSLGLFNGMGMGFLFFCIFCSYALSFWFGVRLMLSEPQNYTAETMIAVFFGVLMGSANFGISFTLVEAFGMARGAGAHIFNLIDNVPTINPLLNRGVTPTSVEGSIEFKNVFFHYPSRPDVPVLKGINLNVQNGQTVALVGASGSGKSTIIQLISRFYDVVDGEVSLDDRDVRDLSVRWLRAQIGVVGQEPVLFNASIADNIRYGYENATQTQIEEAAKAANAHYFIKALPKGYDTLVGERGAALSGGQKQRIAIARALVRDPRILLDEATSALDTASESKVQAALDKASEGRTTIVVAHRLSTIRNADVIYVFNSGTVVESGNHETLMSKKGVYYDMVTIQDLPELEESKGNKLTREISVISDNVVEEVLPKKIEEQDEEKAPDVSFLRVLRLSKPEWKSVTAASLCSLFGGFAMPIFSVVFGDFIGTLSVTDEDYIRQQTRTYALMFVGIGMLSGLTNFVQVFFYSVSGDLLTQRLRRLMLHNLLEQELSFFDEKSNSTGALCSKLSGEAFVQGATGQRIGTVVQAMGTFSLALVLALVYEWRVGLVAMCFVPFLVVILYKQGRMVQEETFGAAKTMQNSSKGALPPPSGRLSFCGVAGPFDSQGRSRHTDLRLSVTNLCKLGNEDVIYAIQARFDAKIRTTCLKRTGQKHTNCCVIEIKSLKHRVSSSNLLQVALPVVPTRAPLINGVFVESRYSKEYEEQLRPALILAARHWRHSLRPSRGFFNFVYAAAMFYGITSTKVSHTMAAQALLMGTSSAAQAFAFAPNFQKGINAAGRIIALLNRKPNIVDPAQPAVEDFRGTGEASLQTVQFSYPTRPTVEVLKGLDLEIPKGQTVALVGSSGCGKSTVIQLLERFYDPSAGLVALNSVPLPRLRIAELRRGLGLVQQEPVLFDRTIGENIAYGDNSRTPAQDEIIEAAKQANIHNFIMSLPTGYETNIGSKGTQLSGGQKQRVAIARALIRKPQILLLDEATSALDTESEKVVQAALDVAKEGRTCVTIAHRLSTIRDADVICVIHAGRVAEKGTHQELIDRKGLYYRLYKRAQ</sequence>
<dbReference type="GO" id="GO:0017085">
    <property type="term" value="P:response to insecticide"/>
    <property type="evidence" value="ECO:0007669"/>
    <property type="project" value="UniProtKB-ARBA"/>
</dbReference>
<dbReference type="Gene3D" id="1.20.1560.10">
    <property type="entry name" value="ABC transporter type 1, transmembrane domain"/>
    <property type="match status" value="3"/>
</dbReference>
<evidence type="ECO:0000256" key="2">
    <source>
        <dbReference type="ARBA" id="ARBA00007577"/>
    </source>
</evidence>
<keyword evidence="7" id="KW-0547">Nucleotide-binding</keyword>
<protein>
    <recommendedName>
        <fullName evidence="3">ABC-type xenobiotic transporter</fullName>
        <ecNumber evidence="3">7.6.2.2</ecNumber>
    </recommendedName>
</protein>
<feature type="transmembrane region" description="Helical" evidence="14">
    <location>
        <begin position="325"/>
        <end position="347"/>
    </location>
</feature>
<dbReference type="PANTHER" id="PTHR43394:SF27">
    <property type="entry name" value="ATP-DEPENDENT TRANSLOCASE ABCB1-LIKE"/>
    <property type="match status" value="1"/>
</dbReference>
<dbReference type="GO" id="GO:0097254">
    <property type="term" value="P:renal tubular secretion"/>
    <property type="evidence" value="ECO:0007669"/>
    <property type="project" value="UniProtKB-ARBA"/>
</dbReference>
<evidence type="ECO:0000256" key="7">
    <source>
        <dbReference type="ARBA" id="ARBA00022741"/>
    </source>
</evidence>
<feature type="transmembrane region" description="Helical" evidence="14">
    <location>
        <begin position="17"/>
        <end position="41"/>
    </location>
</feature>
<dbReference type="SMART" id="SM00382">
    <property type="entry name" value="AAA"/>
    <property type="match status" value="2"/>
</dbReference>
<dbReference type="EC" id="7.6.2.2" evidence="3"/>
<dbReference type="STRING" id="151549.A0A4C1X8M8"/>
<dbReference type="PROSITE" id="PS50929">
    <property type="entry name" value="ABC_TM1F"/>
    <property type="match status" value="2"/>
</dbReference>
<dbReference type="OrthoDB" id="6500128at2759"/>
<gene>
    <name evidence="17" type="primary">ABCB1</name>
    <name evidence="17" type="ORF">EVAR_47959_1</name>
</gene>
<feature type="domain" description="ABC transmembrane type-1" evidence="16">
    <location>
        <begin position="20"/>
        <end position="352"/>
    </location>
</feature>
<comment type="catalytic activity">
    <reaction evidence="13">
        <text>ATP + H2O + xenobioticSide 1 = ADP + phosphate + xenobioticSide 2.</text>
        <dbReference type="EC" id="7.6.2.2"/>
    </reaction>
</comment>
<dbReference type="GO" id="GO:0008559">
    <property type="term" value="F:ABC-type xenobiotic transporter activity"/>
    <property type="evidence" value="ECO:0007669"/>
    <property type="project" value="UniProtKB-EC"/>
</dbReference>
<evidence type="ECO:0000256" key="8">
    <source>
        <dbReference type="ARBA" id="ARBA00022840"/>
    </source>
</evidence>
<accession>A0A4C1X8M8</accession>
<feature type="transmembrane region" description="Helical" evidence="14">
    <location>
        <begin position="827"/>
        <end position="843"/>
    </location>
</feature>
<comment type="caution">
    <text evidence="17">The sequence shown here is derived from an EMBL/GenBank/DDBJ whole genome shotgun (WGS) entry which is preliminary data.</text>
</comment>
<keyword evidence="8" id="KW-0067">ATP-binding</keyword>
<keyword evidence="11 14" id="KW-0472">Membrane</keyword>
<keyword evidence="6" id="KW-0677">Repeat</keyword>
<feature type="transmembrane region" description="Helical" evidence="14">
    <location>
        <begin position="725"/>
        <end position="750"/>
    </location>
</feature>
<comment type="similarity">
    <text evidence="2">Belongs to the ABC transporter superfamily. ABCB family. Multidrug resistance exporter (TC 3.A.1.201) subfamily.</text>
</comment>
<dbReference type="SUPFAM" id="SSF52540">
    <property type="entry name" value="P-loop containing nucleoside triphosphate hydrolases"/>
    <property type="match status" value="2"/>
</dbReference>
<evidence type="ECO:0000256" key="3">
    <source>
        <dbReference type="ARBA" id="ARBA00012191"/>
    </source>
</evidence>
<keyword evidence="12" id="KW-0325">Glycoprotein</keyword>
<dbReference type="GO" id="GO:0005743">
    <property type="term" value="C:mitochondrial inner membrane"/>
    <property type="evidence" value="ECO:0007669"/>
    <property type="project" value="TreeGrafter"/>
</dbReference>
<proteinExistence type="inferred from homology"/>
<feature type="transmembrane region" description="Helical" evidence="14">
    <location>
        <begin position="72"/>
        <end position="96"/>
    </location>
</feature>
<dbReference type="Gene3D" id="3.40.50.300">
    <property type="entry name" value="P-loop containing nucleotide triphosphate hydrolases"/>
    <property type="match status" value="2"/>
</dbReference>
<dbReference type="InterPro" id="IPR036640">
    <property type="entry name" value="ABC1_TM_sf"/>
</dbReference>
<evidence type="ECO:0000313" key="18">
    <source>
        <dbReference type="Proteomes" id="UP000299102"/>
    </source>
</evidence>
<evidence type="ECO:0000256" key="14">
    <source>
        <dbReference type="SAM" id="Phobius"/>
    </source>
</evidence>
<feature type="transmembrane region" description="Helical" evidence="14">
    <location>
        <begin position="277"/>
        <end position="305"/>
    </location>
</feature>